<evidence type="ECO:0000313" key="3">
    <source>
        <dbReference type="Proteomes" id="UP000005926"/>
    </source>
</evidence>
<keyword evidence="3" id="KW-1185">Reference proteome</keyword>
<dbReference type="AlphaFoldDB" id="C8NDR1"/>
<evidence type="ECO:0000313" key="2">
    <source>
        <dbReference type="EMBL" id="EEW38192.1"/>
    </source>
</evidence>
<dbReference type="GeneID" id="78411676"/>
<accession>C8NDR1</accession>
<dbReference type="SUPFAM" id="SSF101386">
    <property type="entry name" value="all-alpha NTP pyrophosphatases"/>
    <property type="match status" value="1"/>
</dbReference>
<name>C8NDR1_9LACT</name>
<dbReference type="InterPro" id="IPR004518">
    <property type="entry name" value="MazG-like_dom"/>
</dbReference>
<dbReference type="eggNOG" id="ENOG50323NY">
    <property type="taxonomic scope" value="Bacteria"/>
</dbReference>
<proteinExistence type="predicted"/>
<protein>
    <submittedName>
        <fullName evidence="2">MazG nucleotide pyrophosphohydrolase domain protein</fullName>
    </submittedName>
</protein>
<dbReference type="RefSeq" id="WP_005604940.1">
    <property type="nucleotide sequence ID" value="NZ_CP102283.1"/>
</dbReference>
<evidence type="ECO:0000259" key="1">
    <source>
        <dbReference type="Pfam" id="PF03819"/>
    </source>
</evidence>
<dbReference type="Proteomes" id="UP000005926">
    <property type="component" value="Unassembled WGS sequence"/>
</dbReference>
<dbReference type="HOGENOM" id="CLU_156535_0_0_9"/>
<dbReference type="Pfam" id="PF03819">
    <property type="entry name" value="MazG"/>
    <property type="match status" value="1"/>
</dbReference>
<dbReference type="EMBL" id="ACKZ01000004">
    <property type="protein sequence ID" value="EEW38192.1"/>
    <property type="molecule type" value="Genomic_DNA"/>
</dbReference>
<dbReference type="GO" id="GO:0016787">
    <property type="term" value="F:hydrolase activity"/>
    <property type="evidence" value="ECO:0007669"/>
    <property type="project" value="UniProtKB-KW"/>
</dbReference>
<comment type="caution">
    <text evidence="2">The sequence shown here is derived from an EMBL/GenBank/DDBJ whole genome shotgun (WGS) entry which is preliminary data.</text>
</comment>
<sequence>MSKLTIKKYQEYLENVYKNRNNDQGLFIKLVEEIGEVAEQISIRDGRKDGDKEAVIEELGKELADVIHYTIAIAGVNGIDLEKVILEKDLSAAIKYQHSTNLMEYIEQTAKND</sequence>
<dbReference type="STRING" id="638301.HMPREF0444_0056"/>
<organism evidence="2 3">
    <name type="scientific">Granulicatella adiacens ATCC 49175</name>
    <dbReference type="NCBI Taxonomy" id="638301"/>
    <lineage>
        <taxon>Bacteria</taxon>
        <taxon>Bacillati</taxon>
        <taxon>Bacillota</taxon>
        <taxon>Bacilli</taxon>
        <taxon>Lactobacillales</taxon>
        <taxon>Carnobacteriaceae</taxon>
        <taxon>Granulicatella</taxon>
    </lineage>
</organism>
<feature type="domain" description="NTP pyrophosphohydrolase MazG-like" evidence="1">
    <location>
        <begin position="28"/>
        <end position="85"/>
    </location>
</feature>
<reference evidence="2 3" key="1">
    <citation type="submission" date="2009-08" db="EMBL/GenBank/DDBJ databases">
        <authorList>
            <person name="Muzny D."/>
            <person name="Qin X."/>
            <person name="Deng J."/>
            <person name="Jiang H."/>
            <person name="Liu Y."/>
            <person name="Qu J."/>
            <person name="Song X.-Z."/>
            <person name="Zhang L."/>
            <person name="Thornton R."/>
            <person name="Coyle M."/>
            <person name="Francisco L."/>
            <person name="Jackson L."/>
            <person name="Javaid M."/>
            <person name="Korchina V."/>
            <person name="Kovar C."/>
            <person name="Mata R."/>
            <person name="Mathew T."/>
            <person name="Ngo R."/>
            <person name="Nguyen L."/>
            <person name="Nguyen N."/>
            <person name="Okwuonu G."/>
            <person name="Ongeri F."/>
            <person name="Pham C."/>
            <person name="Simmons D."/>
            <person name="Wilczek-Boney K."/>
            <person name="Hale W."/>
            <person name="Jakkamsetti A."/>
            <person name="Pham P."/>
            <person name="Ruth R."/>
            <person name="San Lucas F."/>
            <person name="Warren J."/>
            <person name="Zhang J."/>
            <person name="Zhao Z."/>
            <person name="Zhou C."/>
            <person name="Zhu D."/>
            <person name="Lee S."/>
            <person name="Bess C."/>
            <person name="Blankenburg K."/>
            <person name="Forbes L."/>
            <person name="Fu Q."/>
            <person name="Gubbala S."/>
            <person name="Hirani K."/>
            <person name="Jayaseelan J.C."/>
            <person name="Lara F."/>
            <person name="Munidasa M."/>
            <person name="Palculict T."/>
            <person name="Patil S."/>
            <person name="Pu L.-L."/>
            <person name="Saada N."/>
            <person name="Tang L."/>
            <person name="Weissenberger G."/>
            <person name="Zhu Y."/>
            <person name="Hemphill L."/>
            <person name="Shang Y."/>
            <person name="Youmans B."/>
            <person name="Ayvaz T."/>
            <person name="Ross M."/>
            <person name="Santibanez J."/>
            <person name="Aqrawi P."/>
            <person name="Gross S."/>
            <person name="Joshi V."/>
            <person name="Fowler G."/>
            <person name="Nazareth L."/>
            <person name="Reid J."/>
            <person name="Worley K."/>
            <person name="Petrosino J."/>
            <person name="Highlander S."/>
            <person name="Gibbs R."/>
        </authorList>
    </citation>
    <scope>NUCLEOTIDE SEQUENCE [LARGE SCALE GENOMIC DNA]</scope>
    <source>
        <strain evidence="2 3">ATCC 49175</strain>
    </source>
</reference>
<dbReference type="Gene3D" id="1.10.287.1080">
    <property type="entry name" value="MazG-like"/>
    <property type="match status" value="1"/>
</dbReference>
<gene>
    <name evidence="2" type="ORF">HMPREF0444_0056</name>
</gene>
<keyword evidence="2" id="KW-0378">Hydrolase</keyword>